<evidence type="ECO:0000313" key="2">
    <source>
        <dbReference type="Proteomes" id="UP000028030"/>
    </source>
</evidence>
<keyword evidence="1" id="KW-0808">Transferase</keyword>
<keyword evidence="1" id="KW-0489">Methyltransferase</keyword>
<dbReference type="GO" id="GO:0032259">
    <property type="term" value="P:methylation"/>
    <property type="evidence" value="ECO:0007669"/>
    <property type="project" value="UniProtKB-KW"/>
</dbReference>
<protein>
    <submittedName>
        <fullName evidence="1">tRNA (5-methylaminomethyl-2-thiouridylate)-methyltransferase</fullName>
        <ecNumber evidence="1">2.1.1.61</ecNumber>
    </submittedName>
</protein>
<dbReference type="RefSeq" id="WP_033684475.1">
    <property type="nucleotide sequence ID" value="NZ_JPFW01000009.1"/>
</dbReference>
<reference evidence="1 2" key="1">
    <citation type="submission" date="2014-05" db="EMBL/GenBank/DDBJ databases">
        <authorList>
            <person name="Daugherty S.C."/>
            <person name="Tallon L.J."/>
            <person name="Sadzewicz L."/>
            <person name="Kilian M."/>
            <person name="Tettelin H."/>
        </authorList>
    </citation>
    <scope>NUCLEOTIDE SEQUENCE [LARGE SCALE GENOMIC DNA]</scope>
    <source>
        <strain evidence="1 2">SK642</strain>
    </source>
</reference>
<evidence type="ECO:0000313" key="1">
    <source>
        <dbReference type="EMBL" id="KEQ39682.1"/>
    </source>
</evidence>
<dbReference type="GO" id="GO:0004808">
    <property type="term" value="F:tRNA (5-methylaminomethyl-2-thiouridylate)(34)-methyltransferase activity"/>
    <property type="evidence" value="ECO:0007669"/>
    <property type="project" value="UniProtKB-EC"/>
</dbReference>
<dbReference type="AlphaFoldDB" id="A0A081Q9Q9"/>
<organism evidence="1 2">
    <name type="scientific">Streptococcus mitis</name>
    <dbReference type="NCBI Taxonomy" id="28037"/>
    <lineage>
        <taxon>Bacteria</taxon>
        <taxon>Bacillati</taxon>
        <taxon>Bacillota</taxon>
        <taxon>Bacilli</taxon>
        <taxon>Lactobacillales</taxon>
        <taxon>Streptococcaceae</taxon>
        <taxon>Streptococcus</taxon>
        <taxon>Streptococcus mitis group</taxon>
    </lineage>
</organism>
<comment type="caution">
    <text evidence="1">The sequence shown here is derived from an EMBL/GenBank/DDBJ whole genome shotgun (WGS) entry which is preliminary data.</text>
</comment>
<dbReference type="PATRIC" id="fig|28037.97.peg.1745"/>
<accession>A0A081Q9Q9</accession>
<name>A0A081Q9Q9_STRMT</name>
<dbReference type="EC" id="2.1.1.61" evidence="1"/>
<dbReference type="Proteomes" id="UP000028030">
    <property type="component" value="Unassembled WGS sequence"/>
</dbReference>
<proteinExistence type="predicted"/>
<dbReference type="Pfam" id="PF14132">
    <property type="entry name" value="DUF4299"/>
    <property type="match status" value="1"/>
</dbReference>
<dbReference type="InterPro" id="IPR025387">
    <property type="entry name" value="DUF4299"/>
</dbReference>
<gene>
    <name evidence="1" type="ORF">SK642_1814</name>
</gene>
<dbReference type="OrthoDB" id="2216812at2"/>
<dbReference type="EMBL" id="JPFW01000009">
    <property type="protein sequence ID" value="KEQ39682.1"/>
    <property type="molecule type" value="Genomic_DNA"/>
</dbReference>
<sequence length="286" mass="32546">MTKTFFIPNKQSILGEQEILTAKSILALLDGLESHSYDAVYLRQPLNRLEYIECAIVGQSQFLFKVSYADGQKAYRIDLPDLLTKTDWEIIKSFLDALLAYTGTEIEGLDGFDFEAYFQAGIQAHLVDTVARFTICQGIFNPVFFGHGDLKNFLEEDGLAQFEARVRAVQETDAYFARVSFYQDGEDQVHGVYHLAQGVKTVLPREPFVPAAYIEQLLDKEVQWEIDLVQITGDGSKPEDYEAIARLGYTKFLEALPSEFYHQLDANQLEIQPILEKDFKTLAQEE</sequence>